<evidence type="ECO:0000313" key="3">
    <source>
        <dbReference type="Proteomes" id="UP000298663"/>
    </source>
</evidence>
<gene>
    <name evidence="2" type="ORF">L596_029574</name>
</gene>
<reference evidence="2 3" key="2">
    <citation type="journal article" date="2019" name="G3 (Bethesda)">
        <title>Hybrid Assembly of the Genome of the Entomopathogenic Nematode Steinernema carpocapsae Identifies the X-Chromosome.</title>
        <authorList>
            <person name="Serra L."/>
            <person name="Macchietto M."/>
            <person name="Macias-Munoz A."/>
            <person name="McGill C.J."/>
            <person name="Rodriguez I.M."/>
            <person name="Rodriguez B."/>
            <person name="Murad R."/>
            <person name="Mortazavi A."/>
        </authorList>
    </citation>
    <scope>NUCLEOTIDE SEQUENCE [LARGE SCALE GENOMIC DNA]</scope>
    <source>
        <strain evidence="2 3">ALL</strain>
    </source>
</reference>
<organism evidence="2 3">
    <name type="scientific">Steinernema carpocapsae</name>
    <name type="common">Entomopathogenic nematode</name>
    <dbReference type="NCBI Taxonomy" id="34508"/>
    <lineage>
        <taxon>Eukaryota</taxon>
        <taxon>Metazoa</taxon>
        <taxon>Ecdysozoa</taxon>
        <taxon>Nematoda</taxon>
        <taxon>Chromadorea</taxon>
        <taxon>Rhabditida</taxon>
        <taxon>Tylenchina</taxon>
        <taxon>Panagrolaimomorpha</taxon>
        <taxon>Strongyloidoidea</taxon>
        <taxon>Steinernematidae</taxon>
        <taxon>Steinernema</taxon>
    </lineage>
</organism>
<evidence type="ECO:0000313" key="2">
    <source>
        <dbReference type="EMBL" id="TKR59972.1"/>
    </source>
</evidence>
<feature type="region of interest" description="Disordered" evidence="1">
    <location>
        <begin position="1"/>
        <end position="45"/>
    </location>
</feature>
<feature type="compositionally biased region" description="Low complexity" evidence="1">
    <location>
        <begin position="1"/>
        <end position="14"/>
    </location>
</feature>
<dbReference type="EMBL" id="AZBU02000012">
    <property type="protein sequence ID" value="TKR59972.1"/>
    <property type="molecule type" value="Genomic_DNA"/>
</dbReference>
<sequence length="85" mass="9414">MSETETSSSNSSADSGERSVVREGAVWSEPKSRAETQRMPERAFSLDRVSPEGEIVEGGFVINSKVWKKDGFWFIISLFSGKLPT</sequence>
<proteinExistence type="predicted"/>
<protein>
    <submittedName>
        <fullName evidence="2">Uncharacterized protein</fullName>
    </submittedName>
</protein>
<accession>A0A4U5LV18</accession>
<dbReference type="AlphaFoldDB" id="A0A4U5LV18"/>
<feature type="compositionally biased region" description="Basic and acidic residues" evidence="1">
    <location>
        <begin position="30"/>
        <end position="45"/>
    </location>
</feature>
<evidence type="ECO:0000256" key="1">
    <source>
        <dbReference type="SAM" id="MobiDB-lite"/>
    </source>
</evidence>
<dbReference type="Proteomes" id="UP000298663">
    <property type="component" value="Unassembled WGS sequence"/>
</dbReference>
<name>A0A4U5LV18_STECR</name>
<comment type="caution">
    <text evidence="2">The sequence shown here is derived from an EMBL/GenBank/DDBJ whole genome shotgun (WGS) entry which is preliminary data.</text>
</comment>
<reference evidence="2 3" key="1">
    <citation type="journal article" date="2015" name="Genome Biol.">
        <title>Comparative genomics of Steinernema reveals deeply conserved gene regulatory networks.</title>
        <authorList>
            <person name="Dillman A.R."/>
            <person name="Macchietto M."/>
            <person name="Porter C.F."/>
            <person name="Rogers A."/>
            <person name="Williams B."/>
            <person name="Antoshechkin I."/>
            <person name="Lee M.M."/>
            <person name="Goodwin Z."/>
            <person name="Lu X."/>
            <person name="Lewis E.E."/>
            <person name="Goodrich-Blair H."/>
            <person name="Stock S.P."/>
            <person name="Adams B.J."/>
            <person name="Sternberg P.W."/>
            <person name="Mortazavi A."/>
        </authorList>
    </citation>
    <scope>NUCLEOTIDE SEQUENCE [LARGE SCALE GENOMIC DNA]</scope>
    <source>
        <strain evidence="2 3">ALL</strain>
    </source>
</reference>
<keyword evidence="3" id="KW-1185">Reference proteome</keyword>